<evidence type="ECO:0000256" key="2">
    <source>
        <dbReference type="ARBA" id="ARBA00024438"/>
    </source>
</evidence>
<dbReference type="AlphaFoldDB" id="A0A089LVX3"/>
<dbReference type="STRING" id="169760.PSTEL_23825"/>
<gene>
    <name evidence="4" type="ORF">PSTEL_23825</name>
</gene>
<accession>A0A089LVX3</accession>
<dbReference type="EMBL" id="CP009286">
    <property type="protein sequence ID" value="AIQ65686.1"/>
    <property type="molecule type" value="Genomic_DNA"/>
</dbReference>
<evidence type="ECO:0000256" key="1">
    <source>
        <dbReference type="ARBA" id="ARBA00024353"/>
    </source>
</evidence>
<proteinExistence type="inferred from homology"/>
<dbReference type="Proteomes" id="UP000029507">
    <property type="component" value="Chromosome"/>
</dbReference>
<evidence type="ECO:0000313" key="4">
    <source>
        <dbReference type="EMBL" id="AIQ65686.1"/>
    </source>
</evidence>
<reference evidence="4 5" key="1">
    <citation type="submission" date="2014-08" db="EMBL/GenBank/DDBJ databases">
        <title>Comparative genomics of the Paenibacillus odorifer group.</title>
        <authorList>
            <person name="den Bakker H.C."/>
            <person name="Tsai Y.-C."/>
            <person name="Martin N."/>
            <person name="Korlach J."/>
            <person name="Wiedmann M."/>
        </authorList>
    </citation>
    <scope>NUCLEOTIDE SEQUENCE [LARGE SCALE GENOMIC DNA]</scope>
    <source>
        <strain evidence="4 5">DSM 14472</strain>
    </source>
</reference>
<dbReference type="OrthoDB" id="9782842at2"/>
<evidence type="ECO:0000259" key="3">
    <source>
        <dbReference type="Pfam" id="PF13490"/>
    </source>
</evidence>
<feature type="domain" description="Putative zinc-finger" evidence="3">
    <location>
        <begin position="3"/>
        <end position="37"/>
    </location>
</feature>
<protein>
    <recommendedName>
        <fullName evidence="2">Anti-sigma-W factor RsiW</fullName>
    </recommendedName>
</protein>
<dbReference type="InterPro" id="IPR041916">
    <property type="entry name" value="Anti_sigma_zinc_sf"/>
</dbReference>
<dbReference type="InterPro" id="IPR027383">
    <property type="entry name" value="Znf_put"/>
</dbReference>
<dbReference type="Gene3D" id="1.10.10.1320">
    <property type="entry name" value="Anti-sigma factor, zinc-finger domain"/>
    <property type="match status" value="1"/>
</dbReference>
<sequence length="205" mass="22890">MECKLAVSMMHDYLDDDLPQQQQRDLKEHLLSCTDCRAKFKELEQTDMLLFSLMHQPPAASDDLIGRIMGALPSSKKERRFIAWVKRHPALTAASVFLLVMLMSSLTVWNQDNGQLVVKGNDLDQVVIQGDTVIVPSGKKVSGNLTVENGKTQVYGEVNGDVTVIDGSLYQASTAHISGQVKSIDQALSWIWYKVTNMFTDVAYR</sequence>
<dbReference type="KEGG" id="pste:PSTEL_23825"/>
<dbReference type="HOGENOM" id="CLU_1347302_0_0_9"/>
<organism evidence="4 5">
    <name type="scientific">Paenibacillus stellifer</name>
    <dbReference type="NCBI Taxonomy" id="169760"/>
    <lineage>
        <taxon>Bacteria</taxon>
        <taxon>Bacillati</taxon>
        <taxon>Bacillota</taxon>
        <taxon>Bacilli</taxon>
        <taxon>Bacillales</taxon>
        <taxon>Paenibacillaceae</taxon>
        <taxon>Paenibacillus</taxon>
    </lineage>
</organism>
<evidence type="ECO:0000313" key="5">
    <source>
        <dbReference type="Proteomes" id="UP000029507"/>
    </source>
</evidence>
<dbReference type="RefSeq" id="WP_038698949.1">
    <property type="nucleotide sequence ID" value="NZ_CP009286.1"/>
</dbReference>
<name>A0A089LVX3_9BACL</name>
<dbReference type="Pfam" id="PF13490">
    <property type="entry name" value="zf-HC2"/>
    <property type="match status" value="1"/>
</dbReference>
<comment type="similarity">
    <text evidence="1">Belongs to the zinc-associated anti-sigma factor (ZAS) superfamily. Anti-sigma-W factor family.</text>
</comment>
<keyword evidence="5" id="KW-1185">Reference proteome</keyword>